<sequence>MGARFQGAMVACALAFSASAPAKAQSLTITATGTIVGGCGITVGSNFGPANLSAGGNVTGTATVNCNAGFKINATSANGAIKTNTVAPANFTNAVPYSLAMTVPLDVGGNVSATCNSSELVAGQSGCALSPGNSAGLSSNGKTANNKTATLTASWSLPAPRLIAGTYSDTITVSIASVP</sequence>
<feature type="chain" id="PRO_5046006299" description="Spore coat protein U domain-containing protein" evidence="1">
    <location>
        <begin position="25"/>
        <end position="179"/>
    </location>
</feature>
<keyword evidence="3" id="KW-1185">Reference proteome</keyword>
<evidence type="ECO:0008006" key="4">
    <source>
        <dbReference type="Google" id="ProtNLM"/>
    </source>
</evidence>
<organism evidence="2 3">
    <name type="scientific">Sphingobium tyrosinilyticum</name>
    <dbReference type="NCBI Taxonomy" id="2715436"/>
    <lineage>
        <taxon>Bacteria</taxon>
        <taxon>Pseudomonadati</taxon>
        <taxon>Pseudomonadota</taxon>
        <taxon>Alphaproteobacteria</taxon>
        <taxon>Sphingomonadales</taxon>
        <taxon>Sphingomonadaceae</taxon>
        <taxon>Sphingobium</taxon>
    </lineage>
</organism>
<proteinExistence type="predicted"/>
<feature type="signal peptide" evidence="1">
    <location>
        <begin position="1"/>
        <end position="24"/>
    </location>
</feature>
<reference evidence="3" key="1">
    <citation type="journal article" date="2019" name="Int. J. Syst. Evol. Microbiol.">
        <title>The Global Catalogue of Microorganisms (GCM) 10K type strain sequencing project: providing services to taxonomists for standard genome sequencing and annotation.</title>
        <authorList>
            <consortium name="The Broad Institute Genomics Platform"/>
            <consortium name="The Broad Institute Genome Sequencing Center for Infectious Disease"/>
            <person name="Wu L."/>
            <person name="Ma J."/>
        </authorList>
    </citation>
    <scope>NUCLEOTIDE SEQUENCE [LARGE SCALE GENOMIC DNA]</scope>
    <source>
        <strain evidence="3">NBRC 103632</strain>
    </source>
</reference>
<evidence type="ECO:0000313" key="3">
    <source>
        <dbReference type="Proteomes" id="UP001595957"/>
    </source>
</evidence>
<dbReference type="EMBL" id="JBHSFZ010000015">
    <property type="protein sequence ID" value="MFC4594398.1"/>
    <property type="molecule type" value="Genomic_DNA"/>
</dbReference>
<comment type="caution">
    <text evidence="2">The sequence shown here is derived from an EMBL/GenBank/DDBJ whole genome shotgun (WGS) entry which is preliminary data.</text>
</comment>
<evidence type="ECO:0000256" key="1">
    <source>
        <dbReference type="SAM" id="SignalP"/>
    </source>
</evidence>
<gene>
    <name evidence="2" type="ORF">ACFO3E_09365</name>
</gene>
<dbReference type="RefSeq" id="WP_380804089.1">
    <property type="nucleotide sequence ID" value="NZ_JBHSFZ010000015.1"/>
</dbReference>
<evidence type="ECO:0000313" key="2">
    <source>
        <dbReference type="EMBL" id="MFC4594398.1"/>
    </source>
</evidence>
<keyword evidence="1" id="KW-0732">Signal</keyword>
<protein>
    <recommendedName>
        <fullName evidence="4">Spore coat protein U domain-containing protein</fullName>
    </recommendedName>
</protein>
<dbReference type="Proteomes" id="UP001595957">
    <property type="component" value="Unassembled WGS sequence"/>
</dbReference>
<accession>A0ABV9EZ22</accession>
<name>A0ABV9EZ22_9SPHN</name>